<feature type="non-terminal residue" evidence="1">
    <location>
        <position position="240"/>
    </location>
</feature>
<gene>
    <name evidence="1" type="ORF">LCGC14_3022530</name>
</gene>
<dbReference type="AlphaFoldDB" id="A0A0F8WUR9"/>
<proteinExistence type="predicted"/>
<dbReference type="EMBL" id="LAZR01062878">
    <property type="protein sequence ID" value="KKK60622.1"/>
    <property type="molecule type" value="Genomic_DNA"/>
</dbReference>
<protein>
    <submittedName>
        <fullName evidence="1">Uncharacterized protein</fullName>
    </submittedName>
</protein>
<accession>A0A0F8WUR9</accession>
<reference evidence="1" key="1">
    <citation type="journal article" date="2015" name="Nature">
        <title>Complex archaea that bridge the gap between prokaryotes and eukaryotes.</title>
        <authorList>
            <person name="Spang A."/>
            <person name="Saw J.H."/>
            <person name="Jorgensen S.L."/>
            <person name="Zaremba-Niedzwiedzka K."/>
            <person name="Martijn J."/>
            <person name="Lind A.E."/>
            <person name="van Eijk R."/>
            <person name="Schleper C."/>
            <person name="Guy L."/>
            <person name="Ettema T.J."/>
        </authorList>
    </citation>
    <scope>NUCLEOTIDE SEQUENCE</scope>
</reference>
<sequence>MRPRRTHILLLLLAGLTVAIAVGYLSSSSRWIVREPVLVDRKVTIRPDYTDTVIPPNIAPLNFVIDQPADRYCVKIAGAGGQPIIISGREPEIRIPPDKWEAILQANRGGELYIDIFVEIEGRWLQYKRITNRIAQDNIDGYLVYRLLRPLYNLVPMDGMGLYQRTLATFDESLILRSDSISGGCMNCHTFHKNSPDNMLFHFRSDVHGRGSVLIRGQTALKLDVSTEFNASPAAYTDWH</sequence>
<evidence type="ECO:0000313" key="1">
    <source>
        <dbReference type="EMBL" id="KKK60622.1"/>
    </source>
</evidence>
<organism evidence="1">
    <name type="scientific">marine sediment metagenome</name>
    <dbReference type="NCBI Taxonomy" id="412755"/>
    <lineage>
        <taxon>unclassified sequences</taxon>
        <taxon>metagenomes</taxon>
        <taxon>ecological metagenomes</taxon>
    </lineage>
</organism>
<comment type="caution">
    <text evidence="1">The sequence shown here is derived from an EMBL/GenBank/DDBJ whole genome shotgun (WGS) entry which is preliminary data.</text>
</comment>
<name>A0A0F8WUR9_9ZZZZ</name>